<dbReference type="GO" id="GO:0006885">
    <property type="term" value="P:regulation of pH"/>
    <property type="evidence" value="ECO:0007669"/>
    <property type="project" value="TreeGrafter"/>
</dbReference>
<accession>A0A445FNA8</accession>
<dbReference type="Gramene" id="XM_028358028.1">
    <property type="protein sequence ID" value="XP_028213829.1"/>
    <property type="gene ID" value="LOC114396134"/>
</dbReference>
<dbReference type="Pfam" id="PF23259">
    <property type="entry name" value="CHX17_C"/>
    <property type="match status" value="1"/>
</dbReference>
<dbReference type="GO" id="GO:0012505">
    <property type="term" value="C:endomembrane system"/>
    <property type="evidence" value="ECO:0007669"/>
    <property type="project" value="TreeGrafter"/>
</dbReference>
<dbReference type="AlphaFoldDB" id="A0A445FNA8"/>
<dbReference type="PANTHER" id="PTHR32468">
    <property type="entry name" value="CATION/H + ANTIPORTER"/>
    <property type="match status" value="1"/>
</dbReference>
<evidence type="ECO:0000256" key="1">
    <source>
        <dbReference type="ARBA" id="ARBA00004141"/>
    </source>
</evidence>
<dbReference type="InterPro" id="IPR050794">
    <property type="entry name" value="CPA2_transporter"/>
</dbReference>
<keyword evidence="3" id="KW-0633">Potassium transport</keyword>
<keyword evidence="5" id="KW-0630">Potassium</keyword>
<dbReference type="InterPro" id="IPR038770">
    <property type="entry name" value="Na+/solute_symporter_sf"/>
</dbReference>
<protein>
    <submittedName>
        <fullName evidence="14">Cation/H(+) antiporter 15</fullName>
    </submittedName>
</protein>
<dbReference type="Proteomes" id="UP000289340">
    <property type="component" value="Chromosome 18"/>
</dbReference>
<feature type="domain" description="Cation/H(+) antiporter central" evidence="12">
    <location>
        <begin position="534"/>
        <end position="616"/>
    </location>
</feature>
<dbReference type="InterPro" id="IPR006153">
    <property type="entry name" value="Cation/H_exchanger_TM"/>
</dbReference>
<evidence type="ECO:0000256" key="5">
    <source>
        <dbReference type="ARBA" id="ARBA00022958"/>
    </source>
</evidence>
<feature type="transmembrane region" description="Helical" evidence="10">
    <location>
        <begin position="197"/>
        <end position="221"/>
    </location>
</feature>
<evidence type="ECO:0000259" key="13">
    <source>
        <dbReference type="Pfam" id="PF23259"/>
    </source>
</evidence>
<evidence type="ECO:0000256" key="7">
    <source>
        <dbReference type="ARBA" id="ARBA00023065"/>
    </source>
</evidence>
<comment type="similarity">
    <text evidence="9">Belongs to the monovalent cation:proton antiporter 2 (CPA2) transporter (TC 2.A.37) family. CHX (TC 2.A.37.4) subfamily.</text>
</comment>
<feature type="transmembrane region" description="Helical" evidence="10">
    <location>
        <begin position="312"/>
        <end position="334"/>
    </location>
</feature>
<dbReference type="GO" id="GO:1902600">
    <property type="term" value="P:proton transmembrane transport"/>
    <property type="evidence" value="ECO:0007669"/>
    <property type="project" value="InterPro"/>
</dbReference>
<evidence type="ECO:0000259" key="11">
    <source>
        <dbReference type="Pfam" id="PF00999"/>
    </source>
</evidence>
<feature type="transmembrane region" description="Helical" evidence="10">
    <location>
        <begin position="164"/>
        <end position="185"/>
    </location>
</feature>
<evidence type="ECO:0000256" key="6">
    <source>
        <dbReference type="ARBA" id="ARBA00022989"/>
    </source>
</evidence>
<organism evidence="14 15">
    <name type="scientific">Glycine soja</name>
    <name type="common">Wild soybean</name>
    <dbReference type="NCBI Taxonomy" id="3848"/>
    <lineage>
        <taxon>Eukaryota</taxon>
        <taxon>Viridiplantae</taxon>
        <taxon>Streptophyta</taxon>
        <taxon>Embryophyta</taxon>
        <taxon>Tracheophyta</taxon>
        <taxon>Spermatophyta</taxon>
        <taxon>Magnoliopsida</taxon>
        <taxon>eudicotyledons</taxon>
        <taxon>Gunneridae</taxon>
        <taxon>Pentapetalae</taxon>
        <taxon>rosids</taxon>
        <taxon>fabids</taxon>
        <taxon>Fabales</taxon>
        <taxon>Fabaceae</taxon>
        <taxon>Papilionoideae</taxon>
        <taxon>50 kb inversion clade</taxon>
        <taxon>NPAAA clade</taxon>
        <taxon>indigoferoid/millettioid clade</taxon>
        <taxon>Phaseoleae</taxon>
        <taxon>Glycine</taxon>
        <taxon>Glycine subgen. Soja</taxon>
    </lineage>
</organism>
<evidence type="ECO:0000256" key="9">
    <source>
        <dbReference type="ARBA" id="ARBA00038341"/>
    </source>
</evidence>
<evidence type="ECO:0000313" key="15">
    <source>
        <dbReference type="Proteomes" id="UP000289340"/>
    </source>
</evidence>
<keyword evidence="15" id="KW-1185">Reference proteome</keyword>
<proteinExistence type="inferred from homology"/>
<comment type="subcellular location">
    <subcellularLocation>
        <location evidence="1">Membrane</location>
        <topology evidence="1">Multi-pass membrane protein</topology>
    </subcellularLocation>
</comment>
<keyword evidence="4 10" id="KW-0812">Transmembrane</keyword>
<evidence type="ECO:0000256" key="3">
    <source>
        <dbReference type="ARBA" id="ARBA00022538"/>
    </source>
</evidence>
<keyword evidence="2" id="KW-0813">Transport</keyword>
<dbReference type="GO" id="GO:0015297">
    <property type="term" value="F:antiporter activity"/>
    <property type="evidence" value="ECO:0007669"/>
    <property type="project" value="InterPro"/>
</dbReference>
<dbReference type="Pfam" id="PF00999">
    <property type="entry name" value="Na_H_Exchanger"/>
    <property type="match status" value="1"/>
</dbReference>
<gene>
    <name evidence="14" type="ORF">D0Y65_047288</name>
</gene>
<evidence type="ECO:0000259" key="12">
    <source>
        <dbReference type="Pfam" id="PF23256"/>
    </source>
</evidence>
<keyword evidence="7" id="KW-0406">Ion transport</keyword>
<feature type="domain" description="Cation/H(+) antiporter C-terminal" evidence="13">
    <location>
        <begin position="629"/>
        <end position="768"/>
    </location>
</feature>
<dbReference type="GO" id="GO:0006813">
    <property type="term" value="P:potassium ion transport"/>
    <property type="evidence" value="ECO:0007669"/>
    <property type="project" value="UniProtKB-KW"/>
</dbReference>
<dbReference type="PANTHER" id="PTHR32468:SF35">
    <property type="entry name" value="CATION_H+ EXCHANGER DOMAIN-CONTAINING PROTEIN"/>
    <property type="match status" value="1"/>
</dbReference>
<evidence type="ECO:0000256" key="8">
    <source>
        <dbReference type="ARBA" id="ARBA00023136"/>
    </source>
</evidence>
<comment type="caution">
    <text evidence="14">The sequence shown here is derived from an EMBL/GenBank/DDBJ whole genome shotgun (WGS) entry which is preliminary data.</text>
</comment>
<feature type="transmembrane region" description="Helical" evidence="10">
    <location>
        <begin position="346"/>
        <end position="366"/>
    </location>
</feature>
<dbReference type="InterPro" id="IPR057290">
    <property type="entry name" value="CHX17_C"/>
</dbReference>
<feature type="transmembrane region" description="Helical" evidence="10">
    <location>
        <begin position="269"/>
        <end position="292"/>
    </location>
</feature>
<feature type="transmembrane region" description="Helical" evidence="10">
    <location>
        <begin position="227"/>
        <end position="248"/>
    </location>
</feature>
<dbReference type="Gene3D" id="1.20.1530.20">
    <property type="match status" value="1"/>
</dbReference>
<dbReference type="GO" id="GO:0016020">
    <property type="term" value="C:membrane"/>
    <property type="evidence" value="ECO:0007669"/>
    <property type="project" value="UniProtKB-SubCell"/>
</dbReference>
<sequence length="815" mass="90618">MAAVSEIGNKTLVCQNPHSFGHFDVWHRGNPLESPTCLLFLQVSMMTIVTQIMDACLKPLGQSSLVSQILGGVLFGPSMLGNKNILGQTLFPVKGAVVLETVASFGLMFFFFIWCVKMDVATLMKTEKLAITVGISVFAFTLVIPTGLAILLRKYATMDSSLAQALPFMALSQTLTVFISIAVLLKDLKVLNTDMGRLTMSAAMFADIAGFTLTVIIFAVLQNQSGSFLTLAGLLLSVVALFLAVIFVMRPAILWTVKYSGGGSVNESCVVCIFLLVLLSAFISELIGQHFIMGPIILGLAVPEGPPIGTALLSKLETICMGFLYPIYLAVNGLQTDIFKIDLQSLWIVGLILMVAFVVKIGAVMLPGYFYNLPMKQCCVIGLLLNGRGIAELTMYNMWIGSKLISEQEFALMVASIVVVNAILAPIVKYTYDPSEQYQTGRRCTIQHTGRDMELRVMVCIHNNENLPTILNLLEASYASRESKIGVTALVLVELQGRARPILVDNQNQLHDELRSMSCNASHIENALRQYGQQNEGYVSVQSFTSISTFETMYDDICRISLESGSNILILPFHKRWEIDGTVEISHRTIQTMNINVLQRAPCSVGILVDRSILNPSPSLLMARAAFYVVVFFIGGQDDMETLAYATRMARHECVYVTVVRFLLFGEENSKDRKRDSDLIDEYRYYNARNRRFEILEELVKDGIEMSTCIRRLIDYFDLVMVGREHPESVIFQGHDEWSECQELGIIGDMLASPDFVTKASLLVVQQQRIRGRLVTHNVNATPVPNQRDQLLHDVPIHETFSPSCTISVDKYDKM</sequence>
<dbReference type="Pfam" id="PF23256">
    <property type="entry name" value="CHX17_2nd"/>
    <property type="match status" value="1"/>
</dbReference>
<dbReference type="EMBL" id="QZWG01000018">
    <property type="protein sequence ID" value="RZB50298.1"/>
    <property type="molecule type" value="Genomic_DNA"/>
</dbReference>
<keyword evidence="8 10" id="KW-0472">Membrane</keyword>
<reference evidence="14 15" key="1">
    <citation type="submission" date="2018-09" db="EMBL/GenBank/DDBJ databases">
        <title>A high-quality reference genome of wild soybean provides a powerful tool to mine soybean genomes.</title>
        <authorList>
            <person name="Xie M."/>
            <person name="Chung C.Y.L."/>
            <person name="Li M.-W."/>
            <person name="Wong F.-L."/>
            <person name="Chan T.-F."/>
            <person name="Lam H.-M."/>
        </authorList>
    </citation>
    <scope>NUCLEOTIDE SEQUENCE [LARGE SCALE GENOMIC DNA]</scope>
    <source>
        <strain evidence="15">cv. W05</strain>
        <tissue evidence="14">Hypocotyl of etiolated seedlings</tissue>
    </source>
</reference>
<keyword evidence="6 10" id="KW-1133">Transmembrane helix</keyword>
<evidence type="ECO:0000256" key="10">
    <source>
        <dbReference type="SAM" id="Phobius"/>
    </source>
</evidence>
<evidence type="ECO:0000256" key="2">
    <source>
        <dbReference type="ARBA" id="ARBA00022448"/>
    </source>
</evidence>
<name>A0A445FNA8_GLYSO</name>
<feature type="transmembrane region" description="Helical" evidence="10">
    <location>
        <begin position="96"/>
        <end position="117"/>
    </location>
</feature>
<evidence type="ECO:0000256" key="4">
    <source>
        <dbReference type="ARBA" id="ARBA00022692"/>
    </source>
</evidence>
<evidence type="ECO:0000313" key="14">
    <source>
        <dbReference type="EMBL" id="RZB50298.1"/>
    </source>
</evidence>
<dbReference type="InterPro" id="IPR057291">
    <property type="entry name" value="CHX17_2nd"/>
</dbReference>
<feature type="transmembrane region" description="Helical" evidence="10">
    <location>
        <begin position="129"/>
        <end position="152"/>
    </location>
</feature>
<feature type="domain" description="Cation/H+ exchanger transmembrane" evidence="11">
    <location>
        <begin position="55"/>
        <end position="428"/>
    </location>
</feature>